<dbReference type="InterPro" id="IPR016102">
    <property type="entry name" value="Succinyl-CoA_synth-like"/>
</dbReference>
<dbReference type="EMBL" id="CAJPIN010011991">
    <property type="protein sequence ID" value="CAG2060294.1"/>
    <property type="molecule type" value="Genomic_DNA"/>
</dbReference>
<gene>
    <name evidence="3" type="ORF">TPAB3V08_LOCUS7252</name>
</gene>
<feature type="non-terminal residue" evidence="3">
    <location>
        <position position="1"/>
    </location>
</feature>
<dbReference type="Gene3D" id="3.40.50.261">
    <property type="entry name" value="Succinyl-CoA synthetase domains"/>
    <property type="match status" value="1"/>
</dbReference>
<comment type="caution">
    <text evidence="3">The sequence shown here is derived from an EMBL/GenBank/DDBJ whole genome shotgun (WGS) entry which is preliminary data.</text>
</comment>
<sequence length="96" mass="10293">KTKKKSYILDENVKAILVNVFGGIVNCATIANGIVNASKTIQLNIPLIVRLEGTNVNEAKQILANSNLHIQLASSLDDAAEKAKYPALRGYPGGFK</sequence>
<evidence type="ECO:0000313" key="4">
    <source>
        <dbReference type="Proteomes" id="UP001153148"/>
    </source>
</evidence>
<dbReference type="PANTHER" id="PTHR11815">
    <property type="entry name" value="SUCCINYL-COA SYNTHETASE BETA CHAIN"/>
    <property type="match status" value="1"/>
</dbReference>
<evidence type="ECO:0000259" key="2">
    <source>
        <dbReference type="Pfam" id="PF00549"/>
    </source>
</evidence>
<dbReference type="InterPro" id="IPR005811">
    <property type="entry name" value="SUCC_ACL_C"/>
</dbReference>
<proteinExistence type="predicted"/>
<keyword evidence="4" id="KW-1185">Reference proteome</keyword>
<dbReference type="Proteomes" id="UP001153148">
    <property type="component" value="Unassembled WGS sequence"/>
</dbReference>
<name>A0ABN7P441_TIMPD</name>
<dbReference type="PANTHER" id="PTHR11815:SF10">
    <property type="entry name" value="SUCCINATE--COA LIGASE [GDP-FORMING] SUBUNIT BETA, MITOCHONDRIAL"/>
    <property type="match status" value="1"/>
</dbReference>
<dbReference type="Pfam" id="PF00549">
    <property type="entry name" value="Ligase_CoA"/>
    <property type="match status" value="1"/>
</dbReference>
<reference evidence="3" key="1">
    <citation type="submission" date="2021-03" db="EMBL/GenBank/DDBJ databases">
        <authorList>
            <person name="Tran Van P."/>
        </authorList>
    </citation>
    <scope>NUCLEOTIDE SEQUENCE</scope>
</reference>
<protein>
    <recommendedName>
        <fullName evidence="2">ATP-citrate synthase/succinyl-CoA ligase C-terminal domain-containing protein</fullName>
    </recommendedName>
</protein>
<evidence type="ECO:0000256" key="1">
    <source>
        <dbReference type="ARBA" id="ARBA00022741"/>
    </source>
</evidence>
<evidence type="ECO:0000313" key="3">
    <source>
        <dbReference type="EMBL" id="CAG2060294.1"/>
    </source>
</evidence>
<accession>A0ABN7P441</accession>
<feature type="non-terminal residue" evidence="3">
    <location>
        <position position="96"/>
    </location>
</feature>
<dbReference type="SUPFAM" id="SSF52210">
    <property type="entry name" value="Succinyl-CoA synthetase domains"/>
    <property type="match status" value="1"/>
</dbReference>
<feature type="domain" description="ATP-citrate synthase/succinyl-CoA ligase C-terminal" evidence="2">
    <location>
        <begin position="6"/>
        <end position="83"/>
    </location>
</feature>
<organism evidence="3 4">
    <name type="scientific">Timema podura</name>
    <name type="common">Walking stick</name>
    <dbReference type="NCBI Taxonomy" id="61482"/>
    <lineage>
        <taxon>Eukaryota</taxon>
        <taxon>Metazoa</taxon>
        <taxon>Ecdysozoa</taxon>
        <taxon>Arthropoda</taxon>
        <taxon>Hexapoda</taxon>
        <taxon>Insecta</taxon>
        <taxon>Pterygota</taxon>
        <taxon>Neoptera</taxon>
        <taxon>Polyneoptera</taxon>
        <taxon>Phasmatodea</taxon>
        <taxon>Timematodea</taxon>
        <taxon>Timematoidea</taxon>
        <taxon>Timematidae</taxon>
        <taxon>Timema</taxon>
    </lineage>
</organism>
<keyword evidence="1" id="KW-0547">Nucleotide-binding</keyword>